<feature type="compositionally biased region" description="Basic residues" evidence="1">
    <location>
        <begin position="2188"/>
        <end position="2201"/>
    </location>
</feature>
<feature type="region of interest" description="Disordered" evidence="1">
    <location>
        <begin position="370"/>
        <end position="405"/>
    </location>
</feature>
<feature type="region of interest" description="Disordered" evidence="1">
    <location>
        <begin position="123"/>
        <end position="166"/>
    </location>
</feature>
<name>A0A8S9Y2I6_APOLU</name>
<feature type="compositionally biased region" description="Polar residues" evidence="1">
    <location>
        <begin position="587"/>
        <end position="602"/>
    </location>
</feature>
<feature type="region of interest" description="Disordered" evidence="1">
    <location>
        <begin position="239"/>
        <end position="296"/>
    </location>
</feature>
<feature type="region of interest" description="Disordered" evidence="1">
    <location>
        <begin position="83"/>
        <end position="111"/>
    </location>
</feature>
<organism evidence="2 3">
    <name type="scientific">Apolygus lucorum</name>
    <name type="common">Small green plant bug</name>
    <name type="synonym">Lygocoris lucorum</name>
    <dbReference type="NCBI Taxonomy" id="248454"/>
    <lineage>
        <taxon>Eukaryota</taxon>
        <taxon>Metazoa</taxon>
        <taxon>Ecdysozoa</taxon>
        <taxon>Arthropoda</taxon>
        <taxon>Hexapoda</taxon>
        <taxon>Insecta</taxon>
        <taxon>Pterygota</taxon>
        <taxon>Neoptera</taxon>
        <taxon>Paraneoptera</taxon>
        <taxon>Hemiptera</taxon>
        <taxon>Heteroptera</taxon>
        <taxon>Panheteroptera</taxon>
        <taxon>Cimicomorpha</taxon>
        <taxon>Miridae</taxon>
        <taxon>Mirini</taxon>
        <taxon>Apolygus</taxon>
    </lineage>
</organism>
<protein>
    <submittedName>
        <fullName evidence="2">Uncharacterized protein</fullName>
    </submittedName>
</protein>
<feature type="compositionally biased region" description="Low complexity" evidence="1">
    <location>
        <begin position="794"/>
        <end position="811"/>
    </location>
</feature>
<feature type="compositionally biased region" description="Polar residues" evidence="1">
    <location>
        <begin position="373"/>
        <end position="385"/>
    </location>
</feature>
<feature type="region of interest" description="Disordered" evidence="1">
    <location>
        <begin position="2039"/>
        <end position="2091"/>
    </location>
</feature>
<feature type="compositionally biased region" description="Basic and acidic residues" evidence="1">
    <location>
        <begin position="1791"/>
        <end position="1804"/>
    </location>
</feature>
<feature type="region of interest" description="Disordered" evidence="1">
    <location>
        <begin position="1784"/>
        <end position="1804"/>
    </location>
</feature>
<feature type="compositionally biased region" description="Basic residues" evidence="1">
    <location>
        <begin position="2450"/>
        <end position="2461"/>
    </location>
</feature>
<proteinExistence type="predicted"/>
<feature type="compositionally biased region" description="Low complexity" evidence="1">
    <location>
        <begin position="1909"/>
        <end position="1918"/>
    </location>
</feature>
<feature type="compositionally biased region" description="Polar residues" evidence="1">
    <location>
        <begin position="131"/>
        <end position="145"/>
    </location>
</feature>
<reference evidence="2" key="1">
    <citation type="journal article" date="2021" name="Mol. Ecol. Resour.">
        <title>Apolygus lucorum genome provides insights into omnivorousness and mesophyll feeding.</title>
        <authorList>
            <person name="Liu Y."/>
            <person name="Liu H."/>
            <person name="Wang H."/>
            <person name="Huang T."/>
            <person name="Liu B."/>
            <person name="Yang B."/>
            <person name="Yin L."/>
            <person name="Li B."/>
            <person name="Zhang Y."/>
            <person name="Zhang S."/>
            <person name="Jiang F."/>
            <person name="Zhang X."/>
            <person name="Ren Y."/>
            <person name="Wang B."/>
            <person name="Wang S."/>
            <person name="Lu Y."/>
            <person name="Wu K."/>
            <person name="Fan W."/>
            <person name="Wang G."/>
        </authorList>
    </citation>
    <scope>NUCLEOTIDE SEQUENCE</scope>
    <source>
        <strain evidence="2">12Hb</strain>
    </source>
</reference>
<feature type="compositionally biased region" description="Polar residues" evidence="1">
    <location>
        <begin position="1296"/>
        <end position="1305"/>
    </location>
</feature>
<feature type="compositionally biased region" description="Basic and acidic residues" evidence="1">
    <location>
        <begin position="247"/>
        <end position="270"/>
    </location>
</feature>
<feature type="compositionally biased region" description="Low complexity" evidence="1">
    <location>
        <begin position="2417"/>
        <end position="2432"/>
    </location>
</feature>
<feature type="region of interest" description="Disordered" evidence="1">
    <location>
        <begin position="1013"/>
        <end position="1052"/>
    </location>
</feature>
<gene>
    <name evidence="2" type="ORF">GE061_009524</name>
</gene>
<feature type="compositionally biased region" description="Basic and acidic residues" evidence="1">
    <location>
        <begin position="573"/>
        <end position="582"/>
    </location>
</feature>
<feature type="compositionally biased region" description="Basic and acidic residues" evidence="1">
    <location>
        <begin position="2072"/>
        <end position="2082"/>
    </location>
</feature>
<feature type="compositionally biased region" description="Polar residues" evidence="1">
    <location>
        <begin position="2285"/>
        <end position="2297"/>
    </location>
</feature>
<feature type="region of interest" description="Disordered" evidence="1">
    <location>
        <begin position="2180"/>
        <end position="2397"/>
    </location>
</feature>
<feature type="region of interest" description="Disordered" evidence="1">
    <location>
        <begin position="1515"/>
        <end position="1539"/>
    </location>
</feature>
<feature type="compositionally biased region" description="Basic and acidic residues" evidence="1">
    <location>
        <begin position="2243"/>
        <end position="2267"/>
    </location>
</feature>
<feature type="compositionally biased region" description="Low complexity" evidence="1">
    <location>
        <begin position="2379"/>
        <end position="2397"/>
    </location>
</feature>
<evidence type="ECO:0000313" key="3">
    <source>
        <dbReference type="Proteomes" id="UP000466442"/>
    </source>
</evidence>
<feature type="region of interest" description="Disordered" evidence="1">
    <location>
        <begin position="2417"/>
        <end position="2495"/>
    </location>
</feature>
<dbReference type="Proteomes" id="UP000466442">
    <property type="component" value="Unassembled WGS sequence"/>
</dbReference>
<comment type="caution">
    <text evidence="2">The sequence shown here is derived from an EMBL/GenBank/DDBJ whole genome shotgun (WGS) entry which is preliminary data.</text>
</comment>
<evidence type="ECO:0000256" key="1">
    <source>
        <dbReference type="SAM" id="MobiDB-lite"/>
    </source>
</evidence>
<feature type="region of interest" description="Disordered" evidence="1">
    <location>
        <begin position="1257"/>
        <end position="1305"/>
    </location>
</feature>
<feature type="compositionally biased region" description="Polar residues" evidence="1">
    <location>
        <begin position="2228"/>
        <end position="2242"/>
    </location>
</feature>
<feature type="compositionally biased region" description="Low complexity" evidence="1">
    <location>
        <begin position="2305"/>
        <end position="2319"/>
    </location>
</feature>
<feature type="region of interest" description="Disordered" evidence="1">
    <location>
        <begin position="769"/>
        <end position="832"/>
    </location>
</feature>
<feature type="region of interest" description="Disordered" evidence="1">
    <location>
        <begin position="1393"/>
        <end position="1415"/>
    </location>
</feature>
<dbReference type="EMBL" id="WIXP02000002">
    <property type="protein sequence ID" value="KAF6214781.1"/>
    <property type="molecule type" value="Genomic_DNA"/>
</dbReference>
<feature type="region of interest" description="Disordered" evidence="1">
    <location>
        <begin position="896"/>
        <end position="921"/>
    </location>
</feature>
<accession>A0A8S9Y2I6</accession>
<feature type="region of interest" description="Disordered" evidence="1">
    <location>
        <begin position="1895"/>
        <end position="1958"/>
    </location>
</feature>
<evidence type="ECO:0000313" key="2">
    <source>
        <dbReference type="EMBL" id="KAF6214781.1"/>
    </source>
</evidence>
<feature type="region of interest" description="Disordered" evidence="1">
    <location>
        <begin position="2113"/>
        <end position="2158"/>
    </location>
</feature>
<dbReference type="OrthoDB" id="7490880at2759"/>
<feature type="compositionally biased region" description="Polar residues" evidence="1">
    <location>
        <begin position="281"/>
        <end position="296"/>
    </location>
</feature>
<feature type="region of interest" description="Disordered" evidence="1">
    <location>
        <begin position="559"/>
        <end position="603"/>
    </location>
</feature>
<feature type="region of interest" description="Disordered" evidence="1">
    <location>
        <begin position="1980"/>
        <end position="2021"/>
    </location>
</feature>
<sequence>MFSVAVIDVCLPFIKQLTRQVAKAIRAYNMADIKDKMSETVNASNISVGVPLRSSDKDASCDVAEGCQKDIFINFTLGNESSTSLDNEVPHDTTMNLSRIDESKKFGKRPQSRRVSVKFDCDGSVSDDSKISLTQDPLLDKTQSPRAGKVASLRSNSGVKRKKRNESDRVNFTLSDTQDSIPSLEASISDLEAISETSEVLNTYISSDLRKEAETNAESDIAPEITAHAPICAQRDDVEGADCNNGESHDHAVEGVDSNSDRRPGSHAKDTMGGSCPPVQETANNDSLVSGLPQDTTVNLSRTGEFKNCFKRPKSRRVSVKFDCDDSLSDDSKVSLPQEELLDKTQSLRAGNAVSLKPIHSDREEISKLAGTSKVTSLGSPVSSESRQEEETNAESDIAPEITVNSPICAQRDDVESADCNNGESHDNAVEGVDLITDRSDTGLMVRGCAERGSEYPPPNPIPVKGEHRTMQNTPGPLSIETVKGSCPPVPETSDNGSSLTLDYEVPHDTTVNLSRIGEANKCFKRLQSRRVSVKFDCDDLLSDDSKVSLTQDEFLDKSQSPRAGNAVSLKPIHSDSEEISKLAETSKVTSPETSDNGSSLTLDYEVPHETNAELDIAPDITADAADGSELEENPVIQHVPHALLSETMTIRSPLTSNNNDQVISTDEASLPRQVTEGDSSEVGSRIYQSGATRSSPRINVYTEDVPKIADEVHNRLDDATYILAVDQSVDESVLIEKQKPNLIVKRQSVRQKNKNIDFTLNETLHSVSTEDSTLKSRNYENPLKKRSSRRNKVSVSLSMDSSTSHDASNSRLLVEDGVAPSPSPSVEAGAPYRNEITPTVEAYPQNGTMPGTCLHSTMMQNVPDTSLSDTLTVKSPPANNSYDLAISIDEASLPRQVTEDEPSFGGVESPKVGTEIDQSGATRPRINVFTDDGSKVANEVHIRSDGAKYISAMDQSGLSVVTESSILPQLKNTQVSANESVLIEKQKPNLIVKRQSVRQKNKNIDFTFSETPHSVTTEDSTLKPRNFENPLKKRSSRRNKVSVPLSMDSSTLHDASNSRLLVEDGVAPSPNPFVEAGAPYMNEITPTVEAYPQNGTMPGTCLHSTMMQNVPDTSLSDTLTVKSPPANNSYDLAISIDEASLPRQVTEDEPSFGGVESPKVGTEIDQSGATRPRINVFTDDGPKVANEVHNRSDGAKYISAMDQSGLSVVTESSILPQLKNTQVSANESVLIEKQKPNLIVKRQSVRQKNKNIDFTFSETPHSVTTEDSTLKPRNYENPLKKRSSRRNKVSVPLSMDSSTLNDASNSRLLVEDGVAPSPNPSVEAGAPYMNEITPTVEAYPQNGTMPGTCLHSTMMQNVPDTSLSDTLTVKSPPANNSYDLAISIDEASLPRQVTEGEPSFGGVESPKVGTEIDQSGATRPRINVFTDDGPKVADEVHSRSDGAKYISAMDQSGLSVVTASSILPQLKNTQVSADESVLIEKQKPNLIVRRQSVRQKNKNIDFTFSETLHSVSTEDSTLKSKNYENPSTKRSSRRNKVSVPLSMHSSTLHDASNSRLLVEDGVAPLSNPSVEVGAPNRNEITPTVEEHPQNGSCLPIDNLPNDDKMLTKDGISVVETEDFDHSGVTASNNHMQQNNTQEMPLNDNSLMDSQEFSETPFAESIATKKSTLESEYHNHLKSREFEKNEVSVCRSTQPSSLDNEKACATLMVVSSVARSSELTFPGTAVAEGDMHEIPTIHNSPGSLVDIQRSGLPKSESFDQDAKRKPINALMDVTKNCASDIHSRRSSAHSVVREGGKPSFEKNSTNDEHLHLAVSDGDLIQKSTSLNSIDSANDPIFCKKSVISADSVGCADSLAQTKCALPSKPSQPSCVHDVAEVDKKNTSCVVSSAADDVNSSCPINHEALPPPSSSLLVQPSSSKATHNDPATNDCSPPAVEVTMKSRPSSDDDPKAQAIGEKNLVDIPLPSSIVKDTVNRTAIKKLSKSKRKSVSFKPPHQNVYHSPNYHYNELNQNSSGREGGEKDYNEFSKIQMTSDLSEIQTSVRATRSKKHCSSTPLPKPKQRRVASASFKSVQDRDDVRREGNTNNGDLFAKPVPVSALVTEFLVPPPPLFAKNPDSKLSPGRISPVTPVDPAGLSPRDGKEKHATGRNSSSSDKTSIDLSIENSLNISVIPKDRVAPKWGNVFHSTPIHRPRPSKTRSRKSSPEVPNVAEDHPVNKSRKLRSRSRQESQISMDVASPISSQNKEDSKVSESVDSARGRDGSVDHLPESNQSSSDDSSPHRVSIKDNTVLSSRNVSHSRARDFASSKSSRSSHLTRGSSYQSYDSHRKPVSRRLIVDVDSADEEKENDNGNQETSIRGDVASPAQSESLGGNDGCADTSVSSLPPSYSGASPASSVSSYDSNIAPYISQRSSLKSQLDSLKKTSSSSSCQGSEATFPRHQTRNVDEPKKPRSKFSINRRSKTKPEDGVIFPKAPKRPRRAIQKPPEGSNDLNEWSRQPRKLFKPGKWASKKFYNWLEQKLKPEHGLKATVMAEKFVIDIYHAHIMASNHHLEEARATLRERTKELGICSTELEYSYFILKFLPLDFKKQFLPLGGAFGSALAPRALPYDAL</sequence>
<feature type="region of interest" description="Disordered" evidence="1">
    <location>
        <begin position="1144"/>
        <end position="1167"/>
    </location>
</feature>
<feature type="compositionally biased region" description="Basic residues" evidence="1">
    <location>
        <begin position="1980"/>
        <end position="1989"/>
    </location>
</feature>
<feature type="compositionally biased region" description="Polar residues" evidence="1">
    <location>
        <begin position="1257"/>
        <end position="1268"/>
    </location>
</feature>
<keyword evidence="3" id="KW-1185">Reference proteome</keyword>